<dbReference type="InterPro" id="IPR011008">
    <property type="entry name" value="Dimeric_a/b-barrel"/>
</dbReference>
<comment type="caution">
    <text evidence="1">The sequence shown here is derived from an EMBL/GenBank/DDBJ whole genome shotgun (WGS) entry which is preliminary data.</text>
</comment>
<organism evidence="1 2">
    <name type="scientific">Streptomyces violascens</name>
    <dbReference type="NCBI Taxonomy" id="67381"/>
    <lineage>
        <taxon>Bacteria</taxon>
        <taxon>Bacillati</taxon>
        <taxon>Actinomycetota</taxon>
        <taxon>Actinomycetes</taxon>
        <taxon>Kitasatosporales</taxon>
        <taxon>Streptomycetaceae</taxon>
        <taxon>Streptomyces</taxon>
    </lineage>
</organism>
<dbReference type="Proteomes" id="UP001050808">
    <property type="component" value="Unassembled WGS sequence"/>
</dbReference>
<protein>
    <recommendedName>
        <fullName evidence="3">L-rhamnose mutarotase</fullName>
    </recommendedName>
</protein>
<dbReference type="Pfam" id="PF05336">
    <property type="entry name" value="rhaM"/>
    <property type="match status" value="1"/>
</dbReference>
<dbReference type="EMBL" id="BNDY01000002">
    <property type="protein sequence ID" value="GHI37069.1"/>
    <property type="molecule type" value="Genomic_DNA"/>
</dbReference>
<sequence>MRVALHTRVRADRIAQYEAAHREVPPELRAAICAAGATSWTIWRSGTELFHLIELRSPAERVGGIAGECGMAGSDERTARCRARLFERRRGGRASRGVGAVSGAGWVDAWRAGRGLR</sequence>
<dbReference type="SUPFAM" id="SSF54909">
    <property type="entry name" value="Dimeric alpha+beta barrel"/>
    <property type="match status" value="1"/>
</dbReference>
<dbReference type="Gene3D" id="3.30.70.100">
    <property type="match status" value="1"/>
</dbReference>
<evidence type="ECO:0000313" key="2">
    <source>
        <dbReference type="Proteomes" id="UP001050808"/>
    </source>
</evidence>
<dbReference type="InterPro" id="IPR008000">
    <property type="entry name" value="Rham/fucose_mutarotase"/>
</dbReference>
<proteinExistence type="predicted"/>
<evidence type="ECO:0000313" key="1">
    <source>
        <dbReference type="EMBL" id="GHI37069.1"/>
    </source>
</evidence>
<reference evidence="1" key="1">
    <citation type="submission" date="2024-05" db="EMBL/GenBank/DDBJ databases">
        <title>Whole genome shotgun sequence of Streptomyces violascens NBRC 12920.</title>
        <authorList>
            <person name="Komaki H."/>
            <person name="Tamura T."/>
        </authorList>
    </citation>
    <scope>NUCLEOTIDE SEQUENCE</scope>
    <source>
        <strain evidence="1">NBRC 12920</strain>
    </source>
</reference>
<accession>A0ABQ3QIG2</accession>
<gene>
    <name evidence="1" type="ORF">Sviol_14770</name>
</gene>
<name>A0ABQ3QIG2_9ACTN</name>
<evidence type="ECO:0008006" key="3">
    <source>
        <dbReference type="Google" id="ProtNLM"/>
    </source>
</evidence>
<keyword evidence="2" id="KW-1185">Reference proteome</keyword>